<dbReference type="Proteomes" id="UP000032604">
    <property type="component" value="Chromosome"/>
</dbReference>
<name>A0A0D5CEK8_9MICO</name>
<proteinExistence type="predicted"/>
<evidence type="ECO:0000313" key="3">
    <source>
        <dbReference type="Proteomes" id="UP000032604"/>
    </source>
</evidence>
<dbReference type="PATRIC" id="fig|33014.5.peg.474"/>
<dbReference type="KEGG" id="cmh:VO01_02255"/>
<protein>
    <submittedName>
        <fullName evidence="2">Membrane protein</fullName>
    </submittedName>
</protein>
<keyword evidence="1" id="KW-0472">Membrane</keyword>
<accession>A0A0D5CEK8</accession>
<gene>
    <name evidence="2" type="ORF">VO01_02255</name>
</gene>
<dbReference type="AlphaFoldDB" id="A0A0D5CEK8"/>
<feature type="transmembrane region" description="Helical" evidence="1">
    <location>
        <begin position="33"/>
        <end position="52"/>
    </location>
</feature>
<dbReference type="EMBL" id="CP011043">
    <property type="protein sequence ID" value="AJW78103.1"/>
    <property type="molecule type" value="Genomic_DNA"/>
</dbReference>
<keyword evidence="1" id="KW-1133">Transmembrane helix</keyword>
<dbReference type="RefSeq" id="WP_045526550.1">
    <property type="nucleotide sequence ID" value="NZ_CP011043.1"/>
</dbReference>
<dbReference type="HOGENOM" id="CLU_211402_0_0_11"/>
<sequence length="57" mass="6141">MNIVAFIIAFALFLGGMALFAFAFYIEGFELLSFFGGILLVSASIAIPAHILKRTDA</sequence>
<keyword evidence="1" id="KW-0812">Transmembrane</keyword>
<organism evidence="2 3">
    <name type="scientific">Clavibacter michiganensis subsp. insidiosus</name>
    <dbReference type="NCBI Taxonomy" id="33014"/>
    <lineage>
        <taxon>Bacteria</taxon>
        <taxon>Bacillati</taxon>
        <taxon>Actinomycetota</taxon>
        <taxon>Actinomycetes</taxon>
        <taxon>Micrococcales</taxon>
        <taxon>Microbacteriaceae</taxon>
        <taxon>Clavibacter</taxon>
    </lineage>
</organism>
<reference evidence="2 3" key="1">
    <citation type="journal article" date="2015" name="Genome Announc.">
        <title>Complete Genome Sequence of Clavibacter michiganensis subsp. insidiosus R1-1 Using PacBio Single-Molecule Real-Time Technology.</title>
        <authorList>
            <person name="Lu Y."/>
            <person name="Samac D.A."/>
            <person name="Glazebrook J."/>
            <person name="Ishimaru C.A."/>
        </authorList>
    </citation>
    <scope>NUCLEOTIDE SEQUENCE [LARGE SCALE GENOMIC DNA]</scope>
    <source>
        <strain evidence="2 3">R1-1</strain>
    </source>
</reference>
<evidence type="ECO:0000256" key="1">
    <source>
        <dbReference type="SAM" id="Phobius"/>
    </source>
</evidence>
<evidence type="ECO:0000313" key="2">
    <source>
        <dbReference type="EMBL" id="AJW78103.1"/>
    </source>
</evidence>